<evidence type="ECO:0000313" key="2">
    <source>
        <dbReference type="Proteomes" id="UP000324222"/>
    </source>
</evidence>
<reference evidence="1 2" key="1">
    <citation type="submission" date="2019-05" db="EMBL/GenBank/DDBJ databases">
        <title>Another draft genome of Portunus trituberculatus and its Hox gene families provides insights of decapod evolution.</title>
        <authorList>
            <person name="Jeong J.-H."/>
            <person name="Song I."/>
            <person name="Kim S."/>
            <person name="Choi T."/>
            <person name="Kim D."/>
            <person name="Ryu S."/>
            <person name="Kim W."/>
        </authorList>
    </citation>
    <scope>NUCLEOTIDE SEQUENCE [LARGE SCALE GENOMIC DNA]</scope>
    <source>
        <tissue evidence="1">Muscle</tissue>
    </source>
</reference>
<evidence type="ECO:0000313" key="1">
    <source>
        <dbReference type="EMBL" id="MPD02567.1"/>
    </source>
</evidence>
<dbReference type="Proteomes" id="UP000324222">
    <property type="component" value="Unassembled WGS sequence"/>
</dbReference>
<gene>
    <name evidence="1" type="ORF">E2C01_098158</name>
</gene>
<keyword evidence="2" id="KW-1185">Reference proteome</keyword>
<dbReference type="AlphaFoldDB" id="A0A5B7K7N1"/>
<dbReference type="EMBL" id="VSRR010132020">
    <property type="protein sequence ID" value="MPD02567.1"/>
    <property type="molecule type" value="Genomic_DNA"/>
</dbReference>
<protein>
    <submittedName>
        <fullName evidence="1">Uncharacterized protein</fullName>
    </submittedName>
</protein>
<accession>A0A5B7K7N1</accession>
<comment type="caution">
    <text evidence="1">The sequence shown here is derived from an EMBL/GenBank/DDBJ whole genome shotgun (WGS) entry which is preliminary data.</text>
</comment>
<name>A0A5B7K7N1_PORTR</name>
<proteinExistence type="predicted"/>
<organism evidence="1 2">
    <name type="scientific">Portunus trituberculatus</name>
    <name type="common">Swimming crab</name>
    <name type="synonym">Neptunus trituberculatus</name>
    <dbReference type="NCBI Taxonomy" id="210409"/>
    <lineage>
        <taxon>Eukaryota</taxon>
        <taxon>Metazoa</taxon>
        <taxon>Ecdysozoa</taxon>
        <taxon>Arthropoda</taxon>
        <taxon>Crustacea</taxon>
        <taxon>Multicrustacea</taxon>
        <taxon>Malacostraca</taxon>
        <taxon>Eumalacostraca</taxon>
        <taxon>Eucarida</taxon>
        <taxon>Decapoda</taxon>
        <taxon>Pleocyemata</taxon>
        <taxon>Brachyura</taxon>
        <taxon>Eubrachyura</taxon>
        <taxon>Portunoidea</taxon>
        <taxon>Portunidae</taxon>
        <taxon>Portuninae</taxon>
        <taxon>Portunus</taxon>
    </lineage>
</organism>
<sequence length="110" mass="12967">MKAFYERLNQHLPHCLKLALQIEPRYCLSDNRHGTPVFEEFNWHQHVLNNYLNKTIKNSGLLHHMVLLWSHDQLNHHQYFGDGVHLKDEGLVKYQARIIGAIVFALEQGK</sequence>